<feature type="chain" id="PRO_5002169370" description="Peptidase A1 domain-containing protein" evidence="2">
    <location>
        <begin position="19"/>
        <end position="641"/>
    </location>
</feature>
<reference evidence="5 6" key="1">
    <citation type="journal article" date="2014" name="PLoS Genet.">
        <title>Analysis of the Phlebiopsis gigantea genome, transcriptome and secretome provides insight into its pioneer colonization strategies of wood.</title>
        <authorList>
            <person name="Hori C."/>
            <person name="Ishida T."/>
            <person name="Igarashi K."/>
            <person name="Samejima M."/>
            <person name="Suzuki H."/>
            <person name="Master E."/>
            <person name="Ferreira P."/>
            <person name="Ruiz-Duenas F.J."/>
            <person name="Held B."/>
            <person name="Canessa P."/>
            <person name="Larrondo L.F."/>
            <person name="Schmoll M."/>
            <person name="Druzhinina I.S."/>
            <person name="Kubicek C.P."/>
            <person name="Gaskell J.A."/>
            <person name="Kersten P."/>
            <person name="St John F."/>
            <person name="Glasner J."/>
            <person name="Sabat G."/>
            <person name="Splinter BonDurant S."/>
            <person name="Syed K."/>
            <person name="Yadav J."/>
            <person name="Mgbeahuruike A.C."/>
            <person name="Kovalchuk A."/>
            <person name="Asiegbu F.O."/>
            <person name="Lackner G."/>
            <person name="Hoffmeister D."/>
            <person name="Rencoret J."/>
            <person name="Gutierrez A."/>
            <person name="Sun H."/>
            <person name="Lindquist E."/>
            <person name="Barry K."/>
            <person name="Riley R."/>
            <person name="Grigoriev I.V."/>
            <person name="Henrissat B."/>
            <person name="Kues U."/>
            <person name="Berka R.M."/>
            <person name="Martinez A.T."/>
            <person name="Covert S.F."/>
            <person name="Blanchette R.A."/>
            <person name="Cullen D."/>
        </authorList>
    </citation>
    <scope>NUCLEOTIDE SEQUENCE [LARGE SCALE GENOMIC DNA]</scope>
    <source>
        <strain evidence="5 6">11061_1 CR5-6</strain>
    </source>
</reference>
<feature type="domain" description="DUF7223" evidence="4">
    <location>
        <begin position="228"/>
        <end position="447"/>
    </location>
</feature>
<sequence>MRAKYFAIVSALLSTVAASTPRPRLVPSKRELTIDRRSLRSLRQDIIPKDTVVLNYATTPYHPPSATVSLTAQEGRPILLIEEFDHLLESVSCSSTHSRALGDVVSMVFSGDSTYRSALDEWKFLDGFAVITTHPGYASDKRLTFLVEPVAMRDIVKSFGITYNHNGANTWQNRQVKSLSRRIDFSSDSDKPYSFSGDLDSRQSLFPPNSSLDSSVPEDILSTFELIKNIASSQLTDAELDLTCIDCKYDTNVTIGMDFGIDLGGMNTSFTLNNASMNLTIEQFEQDIALEIFIGKEVKANTKYKIAPPSLNHALLVRLKFGLRIPDLVDIGPDIGLEIVFDLDITSSINLTLGATGYIPSGAFASVSLLNSDGGWDPTTLVSGWDNSSLVQVPLRVNDGQFNISASVALVPYVDFNLTILGVGAALRFTENMPKASVNASLQTLVNRECEPIGDVDFESFGTAFVVGAGLTLSTEIELLIEKGHLPISGIPDNYTRSLWSRDIPFAPALGLNETSCFVISSGDLTVNITNSEDRVNAELAGLPAATGTLFAAASAIPTWDMTKIESYYSAHSALPTNVNYTQMIAATTIPTNLQSAVTGTVVSQTSTSTSGSATVAPALKGCQWLLWAYLSGMATAFILV</sequence>
<accession>A0A0C3S757</accession>
<dbReference type="Pfam" id="PF23865">
    <property type="entry name" value="DUF7223"/>
    <property type="match status" value="1"/>
</dbReference>
<evidence type="ECO:0000313" key="6">
    <source>
        <dbReference type="Proteomes" id="UP000053257"/>
    </source>
</evidence>
<evidence type="ECO:0000313" key="5">
    <source>
        <dbReference type="EMBL" id="KIP04505.1"/>
    </source>
</evidence>
<dbReference type="InterPro" id="IPR055647">
    <property type="entry name" value="DUF7223"/>
</dbReference>
<name>A0A0C3S757_PHLG1</name>
<evidence type="ECO:0000256" key="2">
    <source>
        <dbReference type="SAM" id="SignalP"/>
    </source>
</evidence>
<dbReference type="Proteomes" id="UP000053257">
    <property type="component" value="Unassembled WGS sequence"/>
</dbReference>
<dbReference type="HOGENOM" id="CLU_427058_0_0_1"/>
<dbReference type="STRING" id="745531.A0A0C3S757"/>
<proteinExistence type="predicted"/>
<feature type="compositionally biased region" description="Polar residues" evidence="1">
    <location>
        <begin position="202"/>
        <end position="213"/>
    </location>
</feature>
<organism evidence="5 6">
    <name type="scientific">Phlebiopsis gigantea (strain 11061_1 CR5-6)</name>
    <name type="common">White-rot fungus</name>
    <name type="synonym">Peniophora gigantea</name>
    <dbReference type="NCBI Taxonomy" id="745531"/>
    <lineage>
        <taxon>Eukaryota</taxon>
        <taxon>Fungi</taxon>
        <taxon>Dikarya</taxon>
        <taxon>Basidiomycota</taxon>
        <taxon>Agaricomycotina</taxon>
        <taxon>Agaricomycetes</taxon>
        <taxon>Polyporales</taxon>
        <taxon>Phanerochaetaceae</taxon>
        <taxon>Phlebiopsis</taxon>
    </lineage>
</organism>
<evidence type="ECO:0008006" key="7">
    <source>
        <dbReference type="Google" id="ProtNLM"/>
    </source>
</evidence>
<feature type="domain" description="DUF7029" evidence="3">
    <location>
        <begin position="72"/>
        <end position="152"/>
    </location>
</feature>
<dbReference type="AlphaFoldDB" id="A0A0C3S757"/>
<evidence type="ECO:0000259" key="3">
    <source>
        <dbReference type="Pfam" id="PF22974"/>
    </source>
</evidence>
<dbReference type="Pfam" id="PF22974">
    <property type="entry name" value="DUF7029"/>
    <property type="match status" value="1"/>
</dbReference>
<feature type="region of interest" description="Disordered" evidence="1">
    <location>
        <begin position="185"/>
        <end position="213"/>
    </location>
</feature>
<gene>
    <name evidence="5" type="ORF">PHLGIDRAFT_493158</name>
</gene>
<evidence type="ECO:0000256" key="1">
    <source>
        <dbReference type="SAM" id="MobiDB-lite"/>
    </source>
</evidence>
<evidence type="ECO:0000259" key="4">
    <source>
        <dbReference type="Pfam" id="PF23865"/>
    </source>
</evidence>
<keyword evidence="6" id="KW-1185">Reference proteome</keyword>
<dbReference type="OrthoDB" id="2793484at2759"/>
<protein>
    <recommendedName>
        <fullName evidence="7">Peptidase A1 domain-containing protein</fullName>
    </recommendedName>
</protein>
<feature type="signal peptide" evidence="2">
    <location>
        <begin position="1"/>
        <end position="18"/>
    </location>
</feature>
<dbReference type="InterPro" id="IPR054293">
    <property type="entry name" value="DUF7029"/>
</dbReference>
<dbReference type="EMBL" id="KN840572">
    <property type="protein sequence ID" value="KIP04505.1"/>
    <property type="molecule type" value="Genomic_DNA"/>
</dbReference>
<keyword evidence="2" id="KW-0732">Signal</keyword>